<comment type="similarity">
    <text evidence="2">Belongs to the cytochrome P450 family.</text>
</comment>
<dbReference type="Gene3D" id="1.10.630.10">
    <property type="entry name" value="Cytochrome P450"/>
    <property type="match status" value="2"/>
</dbReference>
<dbReference type="GO" id="GO:0016705">
    <property type="term" value="F:oxidoreductase activity, acting on paired donors, with incorporation or reduction of molecular oxygen"/>
    <property type="evidence" value="ECO:0007669"/>
    <property type="project" value="InterPro"/>
</dbReference>
<dbReference type="EMBL" id="JBEDUW010000004">
    <property type="protein sequence ID" value="KAK9931733.1"/>
    <property type="molecule type" value="Genomic_DNA"/>
</dbReference>
<dbReference type="InterPro" id="IPR050665">
    <property type="entry name" value="Cytochrome_P450_Monooxygen"/>
</dbReference>
<evidence type="ECO:0000313" key="13">
    <source>
        <dbReference type="Proteomes" id="UP001457282"/>
    </source>
</evidence>
<keyword evidence="8" id="KW-0408">Iron</keyword>
<evidence type="ECO:0008006" key="14">
    <source>
        <dbReference type="Google" id="ProtNLM"/>
    </source>
</evidence>
<evidence type="ECO:0000256" key="11">
    <source>
        <dbReference type="SAM" id="Phobius"/>
    </source>
</evidence>
<dbReference type="InterPro" id="IPR002401">
    <property type="entry name" value="Cyt_P450_E_grp-I"/>
</dbReference>
<dbReference type="InterPro" id="IPR036396">
    <property type="entry name" value="Cyt_P450_sf"/>
</dbReference>
<keyword evidence="6 11" id="KW-1133">Transmembrane helix</keyword>
<accession>A0AAW1X491</accession>
<keyword evidence="5" id="KW-0479">Metal-binding</keyword>
<sequence length="449" mass="51223">MNWLGDQGIVVTLQTSLVCLLMINLLAFILRKQWWTPTRLQNLMALQGIKGPSYRLIHGNTKQISDMKKETVSSSTTLFSHNTFSQVQPHIHLWTKRYGKIYLQWNGCQAQLVITEPEMCREILENKDGSFLKLMPQGNIKKLKGDGLPRSVGAKWAKLRKLADQAYHGESLKSMIPAMIVGTETMLQRTAFGSSYLEGLSVFERIIKLSSFIFKSPVKHRLPGIRTHDEVESEKLDKEIRDTLLDIVRKRENKAMTTGGEENFGSDFLGLLIKTRHDSNDNKRISVEDLVNECKTFCFARQETINALTWTIFLLALHTDWQEEARKEVLEVFGKQAPNPNNIFKLKTHSTMSHKLWGQDVQLFNPERFSEGVAKASRNNRAAFLPFGMGPSNLRGLQLCDHRSKIVLSMILQRHTITISPTYVHSPCEFLTLQPKHGVQVVLHSRTNT</sequence>
<evidence type="ECO:0000256" key="7">
    <source>
        <dbReference type="ARBA" id="ARBA00023002"/>
    </source>
</evidence>
<evidence type="ECO:0000256" key="6">
    <source>
        <dbReference type="ARBA" id="ARBA00022989"/>
    </source>
</evidence>
<gene>
    <name evidence="12" type="ORF">M0R45_018999</name>
</gene>
<feature type="transmembrane region" description="Helical" evidence="11">
    <location>
        <begin position="12"/>
        <end position="30"/>
    </location>
</feature>
<keyword evidence="7" id="KW-0560">Oxidoreductase</keyword>
<keyword evidence="13" id="KW-1185">Reference proteome</keyword>
<keyword evidence="10 11" id="KW-0472">Membrane</keyword>
<keyword evidence="3" id="KW-0349">Heme</keyword>
<dbReference type="InterPro" id="IPR018247">
    <property type="entry name" value="EF_Hand_1_Ca_BS"/>
</dbReference>
<protein>
    <recommendedName>
        <fullName evidence="14">Cytochrome P450</fullName>
    </recommendedName>
</protein>
<evidence type="ECO:0000256" key="8">
    <source>
        <dbReference type="ARBA" id="ARBA00023004"/>
    </source>
</evidence>
<evidence type="ECO:0000313" key="12">
    <source>
        <dbReference type="EMBL" id="KAK9931733.1"/>
    </source>
</evidence>
<evidence type="ECO:0000256" key="2">
    <source>
        <dbReference type="ARBA" id="ARBA00010617"/>
    </source>
</evidence>
<dbReference type="InterPro" id="IPR001128">
    <property type="entry name" value="Cyt_P450"/>
</dbReference>
<dbReference type="GO" id="GO:0020037">
    <property type="term" value="F:heme binding"/>
    <property type="evidence" value="ECO:0007669"/>
    <property type="project" value="InterPro"/>
</dbReference>
<evidence type="ECO:0000256" key="1">
    <source>
        <dbReference type="ARBA" id="ARBA00004167"/>
    </source>
</evidence>
<reference evidence="12 13" key="1">
    <citation type="journal article" date="2023" name="G3 (Bethesda)">
        <title>A chromosome-length genome assembly and annotation of blackberry (Rubus argutus, cv. 'Hillquist').</title>
        <authorList>
            <person name="Bruna T."/>
            <person name="Aryal R."/>
            <person name="Dudchenko O."/>
            <person name="Sargent D.J."/>
            <person name="Mead D."/>
            <person name="Buti M."/>
            <person name="Cavallini A."/>
            <person name="Hytonen T."/>
            <person name="Andres J."/>
            <person name="Pham M."/>
            <person name="Weisz D."/>
            <person name="Mascagni F."/>
            <person name="Usai G."/>
            <person name="Natali L."/>
            <person name="Bassil N."/>
            <person name="Fernandez G.E."/>
            <person name="Lomsadze A."/>
            <person name="Armour M."/>
            <person name="Olukolu B."/>
            <person name="Poorten T."/>
            <person name="Britton C."/>
            <person name="Davik J."/>
            <person name="Ashrafi H."/>
            <person name="Aiden E.L."/>
            <person name="Borodovsky M."/>
            <person name="Worthington M."/>
        </authorList>
    </citation>
    <scope>NUCLEOTIDE SEQUENCE [LARGE SCALE GENOMIC DNA]</scope>
    <source>
        <strain evidence="12">PI 553951</strain>
    </source>
</reference>
<dbReference type="PROSITE" id="PS00018">
    <property type="entry name" value="EF_HAND_1"/>
    <property type="match status" value="1"/>
</dbReference>
<dbReference type="PRINTS" id="PR00463">
    <property type="entry name" value="EP450I"/>
</dbReference>
<organism evidence="12 13">
    <name type="scientific">Rubus argutus</name>
    <name type="common">Southern blackberry</name>
    <dbReference type="NCBI Taxonomy" id="59490"/>
    <lineage>
        <taxon>Eukaryota</taxon>
        <taxon>Viridiplantae</taxon>
        <taxon>Streptophyta</taxon>
        <taxon>Embryophyta</taxon>
        <taxon>Tracheophyta</taxon>
        <taxon>Spermatophyta</taxon>
        <taxon>Magnoliopsida</taxon>
        <taxon>eudicotyledons</taxon>
        <taxon>Gunneridae</taxon>
        <taxon>Pentapetalae</taxon>
        <taxon>rosids</taxon>
        <taxon>fabids</taxon>
        <taxon>Rosales</taxon>
        <taxon>Rosaceae</taxon>
        <taxon>Rosoideae</taxon>
        <taxon>Rosoideae incertae sedis</taxon>
        <taxon>Rubus</taxon>
    </lineage>
</organism>
<keyword evidence="4 11" id="KW-0812">Transmembrane</keyword>
<evidence type="ECO:0000256" key="5">
    <source>
        <dbReference type="ARBA" id="ARBA00022723"/>
    </source>
</evidence>
<proteinExistence type="inferred from homology"/>
<dbReference type="PANTHER" id="PTHR24282">
    <property type="entry name" value="CYTOCHROME P450 FAMILY MEMBER"/>
    <property type="match status" value="1"/>
</dbReference>
<dbReference type="GO" id="GO:0004497">
    <property type="term" value="F:monooxygenase activity"/>
    <property type="evidence" value="ECO:0007669"/>
    <property type="project" value="UniProtKB-KW"/>
</dbReference>
<dbReference type="Pfam" id="PF00067">
    <property type="entry name" value="p450"/>
    <property type="match status" value="3"/>
</dbReference>
<keyword evidence="9" id="KW-0503">Monooxygenase</keyword>
<dbReference type="SUPFAM" id="SSF48264">
    <property type="entry name" value="Cytochrome P450"/>
    <property type="match status" value="1"/>
</dbReference>
<dbReference type="GO" id="GO:0016020">
    <property type="term" value="C:membrane"/>
    <property type="evidence" value="ECO:0007669"/>
    <property type="project" value="UniProtKB-SubCell"/>
</dbReference>
<dbReference type="PANTHER" id="PTHR24282:SF20">
    <property type="entry name" value="CYTOCHROME P450 CYP749A22-LIKE"/>
    <property type="match status" value="1"/>
</dbReference>
<comment type="caution">
    <text evidence="12">The sequence shown here is derived from an EMBL/GenBank/DDBJ whole genome shotgun (WGS) entry which is preliminary data.</text>
</comment>
<comment type="subcellular location">
    <subcellularLocation>
        <location evidence="1">Membrane</location>
        <topology evidence="1">Single-pass membrane protein</topology>
    </subcellularLocation>
</comment>
<evidence type="ECO:0000256" key="3">
    <source>
        <dbReference type="ARBA" id="ARBA00022617"/>
    </source>
</evidence>
<evidence type="ECO:0000256" key="4">
    <source>
        <dbReference type="ARBA" id="ARBA00022692"/>
    </source>
</evidence>
<evidence type="ECO:0000256" key="9">
    <source>
        <dbReference type="ARBA" id="ARBA00023033"/>
    </source>
</evidence>
<dbReference type="GO" id="GO:0005506">
    <property type="term" value="F:iron ion binding"/>
    <property type="evidence" value="ECO:0007669"/>
    <property type="project" value="InterPro"/>
</dbReference>
<dbReference type="Proteomes" id="UP001457282">
    <property type="component" value="Unassembled WGS sequence"/>
</dbReference>
<name>A0AAW1X491_RUBAR</name>
<dbReference type="AlphaFoldDB" id="A0AAW1X491"/>
<evidence type="ECO:0000256" key="10">
    <source>
        <dbReference type="ARBA" id="ARBA00023136"/>
    </source>
</evidence>